<proteinExistence type="predicted"/>
<dbReference type="EMBL" id="BK032733">
    <property type="protein sequence ID" value="DAF57385.1"/>
    <property type="molecule type" value="Genomic_DNA"/>
</dbReference>
<evidence type="ECO:0000313" key="1">
    <source>
        <dbReference type="EMBL" id="DAF57385.1"/>
    </source>
</evidence>
<accession>A0A8S5T297</accession>
<sequence length="39" mass="4587">MKFETDNFLFITNSGTRATWEEISPGVFKFRGRTTNEEE</sequence>
<reference evidence="1" key="1">
    <citation type="journal article" date="2021" name="Proc. Natl. Acad. Sci. U.S.A.">
        <title>A Catalog of Tens of Thousands of Viruses from Human Metagenomes Reveals Hidden Associations with Chronic Diseases.</title>
        <authorList>
            <person name="Tisza M.J."/>
            <person name="Buck C.B."/>
        </authorList>
    </citation>
    <scope>NUCLEOTIDE SEQUENCE</scope>
    <source>
        <strain evidence="1">Ctefc32</strain>
    </source>
</reference>
<organism evidence="1">
    <name type="scientific">Podoviridae sp. ctefc32</name>
    <dbReference type="NCBI Taxonomy" id="2827742"/>
    <lineage>
        <taxon>Viruses</taxon>
        <taxon>Duplodnaviria</taxon>
        <taxon>Heunggongvirae</taxon>
        <taxon>Uroviricota</taxon>
        <taxon>Caudoviricetes</taxon>
    </lineage>
</organism>
<protein>
    <submittedName>
        <fullName evidence="1">Uncharacterized protein</fullName>
    </submittedName>
</protein>
<name>A0A8S5T297_9CAUD</name>